<keyword evidence="1" id="KW-1133">Transmembrane helix</keyword>
<feature type="transmembrane region" description="Helical" evidence="1">
    <location>
        <begin position="126"/>
        <end position="146"/>
    </location>
</feature>
<accession>A0A016THP7</accession>
<keyword evidence="1" id="KW-0472">Membrane</keyword>
<sequence length="167" mass="19604">MRFVRFSTSPTKRISYYGFLEELLEFDVFVDSKWSDVITVPYVSDWISHYRVTRNWQTGEREHMKEGSGYSSMWRTNFELWRGFTATKQCYNYTVELLLITGSTVSSTSEKICVGPGSPASDQLKFWIFTTLFAMIGVSIIGTAVFHEHRRESILKQNHRIKFEHEF</sequence>
<dbReference type="AlphaFoldDB" id="A0A016THP7"/>
<keyword evidence="3" id="KW-1185">Reference proteome</keyword>
<name>A0A016THP7_9BILA</name>
<dbReference type="EMBL" id="JARK01001437">
    <property type="protein sequence ID" value="EYC02205.1"/>
    <property type="molecule type" value="Genomic_DNA"/>
</dbReference>
<reference evidence="3" key="1">
    <citation type="journal article" date="2015" name="Nat. Genet.">
        <title>The genome and transcriptome of the zoonotic hookworm Ancylostoma ceylanicum identify infection-specific gene families.</title>
        <authorList>
            <person name="Schwarz E.M."/>
            <person name="Hu Y."/>
            <person name="Antoshechkin I."/>
            <person name="Miller M.M."/>
            <person name="Sternberg P.W."/>
            <person name="Aroian R.V."/>
        </authorList>
    </citation>
    <scope>NUCLEOTIDE SEQUENCE</scope>
    <source>
        <strain evidence="3">HY135</strain>
    </source>
</reference>
<organism evidence="2 3">
    <name type="scientific">Ancylostoma ceylanicum</name>
    <dbReference type="NCBI Taxonomy" id="53326"/>
    <lineage>
        <taxon>Eukaryota</taxon>
        <taxon>Metazoa</taxon>
        <taxon>Ecdysozoa</taxon>
        <taxon>Nematoda</taxon>
        <taxon>Chromadorea</taxon>
        <taxon>Rhabditida</taxon>
        <taxon>Rhabditina</taxon>
        <taxon>Rhabditomorpha</taxon>
        <taxon>Strongyloidea</taxon>
        <taxon>Ancylostomatidae</taxon>
        <taxon>Ancylostomatinae</taxon>
        <taxon>Ancylostoma</taxon>
    </lineage>
</organism>
<evidence type="ECO:0000313" key="3">
    <source>
        <dbReference type="Proteomes" id="UP000024635"/>
    </source>
</evidence>
<dbReference type="OrthoDB" id="10588535at2759"/>
<gene>
    <name evidence="2" type="primary">Acey_s0101.g3366</name>
    <name evidence="2" type="ORF">Y032_0101g3366</name>
</gene>
<protein>
    <submittedName>
        <fullName evidence="2">Uncharacterized protein</fullName>
    </submittedName>
</protein>
<proteinExistence type="predicted"/>
<dbReference type="Proteomes" id="UP000024635">
    <property type="component" value="Unassembled WGS sequence"/>
</dbReference>
<comment type="caution">
    <text evidence="2">The sequence shown here is derived from an EMBL/GenBank/DDBJ whole genome shotgun (WGS) entry which is preliminary data.</text>
</comment>
<keyword evidence="1" id="KW-0812">Transmembrane</keyword>
<evidence type="ECO:0000256" key="1">
    <source>
        <dbReference type="SAM" id="Phobius"/>
    </source>
</evidence>
<evidence type="ECO:0000313" key="2">
    <source>
        <dbReference type="EMBL" id="EYC02205.1"/>
    </source>
</evidence>